<dbReference type="SUPFAM" id="SSF56784">
    <property type="entry name" value="HAD-like"/>
    <property type="match status" value="1"/>
</dbReference>
<dbReference type="InterPro" id="IPR000150">
    <property type="entry name" value="Cof"/>
</dbReference>
<reference evidence="1 2" key="1">
    <citation type="journal article" date="2015" name="Genome Announc.">
        <title>Expanding the biotechnology potential of lactobacilli through comparative genomics of 213 strains and associated genera.</title>
        <authorList>
            <person name="Sun Z."/>
            <person name="Harris H.M."/>
            <person name="McCann A."/>
            <person name="Guo C."/>
            <person name="Argimon S."/>
            <person name="Zhang W."/>
            <person name="Yang X."/>
            <person name="Jeffery I.B."/>
            <person name="Cooney J.C."/>
            <person name="Kagawa T.F."/>
            <person name="Liu W."/>
            <person name="Song Y."/>
            <person name="Salvetti E."/>
            <person name="Wrobel A."/>
            <person name="Rasinkangas P."/>
            <person name="Parkhill J."/>
            <person name="Rea M.C."/>
            <person name="O'Sullivan O."/>
            <person name="Ritari J."/>
            <person name="Douillard F.P."/>
            <person name="Paul Ross R."/>
            <person name="Yang R."/>
            <person name="Briner A.E."/>
            <person name="Felis G.E."/>
            <person name="de Vos W.M."/>
            <person name="Barrangou R."/>
            <person name="Klaenhammer T.R."/>
            <person name="Caufield P.W."/>
            <person name="Cui Y."/>
            <person name="Zhang H."/>
            <person name="O'Toole P.W."/>
        </authorList>
    </citation>
    <scope>NUCLEOTIDE SEQUENCE [LARGE SCALE GENOMIC DNA]</scope>
    <source>
        <strain evidence="1 2">DSM 20515</strain>
    </source>
</reference>
<dbReference type="PANTHER" id="PTHR10000:SF25">
    <property type="entry name" value="PHOSPHATASE YKRA-RELATED"/>
    <property type="match status" value="1"/>
</dbReference>
<comment type="caution">
    <text evidence="1">The sequence shown here is derived from an EMBL/GenBank/DDBJ whole genome shotgun (WGS) entry which is preliminary data.</text>
</comment>
<dbReference type="Proteomes" id="UP000051845">
    <property type="component" value="Unassembled WGS sequence"/>
</dbReference>
<protein>
    <submittedName>
        <fullName evidence="1">Cof family hydrolase</fullName>
    </submittedName>
</protein>
<dbReference type="InterPro" id="IPR036412">
    <property type="entry name" value="HAD-like_sf"/>
</dbReference>
<organism evidence="1 2">
    <name type="scientific">Secundilactobacillus collinoides DSM 20515 = JCM 1123</name>
    <dbReference type="NCBI Taxonomy" id="1423733"/>
    <lineage>
        <taxon>Bacteria</taxon>
        <taxon>Bacillati</taxon>
        <taxon>Bacillota</taxon>
        <taxon>Bacilli</taxon>
        <taxon>Lactobacillales</taxon>
        <taxon>Lactobacillaceae</taxon>
        <taxon>Secundilactobacillus</taxon>
    </lineage>
</organism>
<dbReference type="EMBL" id="AYYR01000056">
    <property type="protein sequence ID" value="KRM75135.1"/>
    <property type="molecule type" value="Genomic_DNA"/>
</dbReference>
<dbReference type="SFLD" id="SFLDS00003">
    <property type="entry name" value="Haloacid_Dehalogenase"/>
    <property type="match status" value="1"/>
</dbReference>
<evidence type="ECO:0000313" key="1">
    <source>
        <dbReference type="EMBL" id="KRM75135.1"/>
    </source>
</evidence>
<dbReference type="SFLD" id="SFLDG01140">
    <property type="entry name" value="C2.B:_Phosphomannomutase_and_P"/>
    <property type="match status" value="1"/>
</dbReference>
<dbReference type="PROSITE" id="PS01229">
    <property type="entry name" value="COF_2"/>
    <property type="match status" value="1"/>
</dbReference>
<dbReference type="PANTHER" id="PTHR10000">
    <property type="entry name" value="PHOSPHOSERINE PHOSPHATASE"/>
    <property type="match status" value="1"/>
</dbReference>
<dbReference type="InterPro" id="IPR006379">
    <property type="entry name" value="HAD-SF_hydro_IIB"/>
</dbReference>
<dbReference type="GO" id="GO:0000287">
    <property type="term" value="F:magnesium ion binding"/>
    <property type="evidence" value="ECO:0007669"/>
    <property type="project" value="TreeGrafter"/>
</dbReference>
<dbReference type="InterPro" id="IPR023214">
    <property type="entry name" value="HAD_sf"/>
</dbReference>
<gene>
    <name evidence="1" type="ORF">FC82_GL002593</name>
</gene>
<dbReference type="Gene3D" id="3.40.50.1000">
    <property type="entry name" value="HAD superfamily/HAD-like"/>
    <property type="match status" value="1"/>
</dbReference>
<accession>A0A0R2B6W5</accession>
<dbReference type="GO" id="GO:0005829">
    <property type="term" value="C:cytosol"/>
    <property type="evidence" value="ECO:0007669"/>
    <property type="project" value="TreeGrafter"/>
</dbReference>
<dbReference type="Pfam" id="PF08282">
    <property type="entry name" value="Hydrolase_3"/>
    <property type="match status" value="1"/>
</dbReference>
<dbReference type="PROSITE" id="PS01228">
    <property type="entry name" value="COF_1"/>
    <property type="match status" value="1"/>
</dbReference>
<evidence type="ECO:0000313" key="2">
    <source>
        <dbReference type="Proteomes" id="UP000051845"/>
    </source>
</evidence>
<dbReference type="GO" id="GO:0016791">
    <property type="term" value="F:phosphatase activity"/>
    <property type="evidence" value="ECO:0007669"/>
    <property type="project" value="UniProtKB-ARBA"/>
</dbReference>
<dbReference type="STRING" id="33960.TY91_08895"/>
<sequence>MVKAIAFFDLDGTLLNAETQLDEDVIDAMHQLQKNDVLPVISSGRNLFEARNIMAQTGIDSLVGANGSYVMLHGDPIYTAEINHKVISKFEAFVRTQNEAFIVLNDKDARSNRVTEATKQAYRFVNSPVPIVNPIYWQLNPIYMMIIMTDHDDDRYIKSFENDLTFYRNTPYSMDIVVKNGSKRAGIMQLLSRPEFKDVPTYAFGDGNNDISMLELVDHPVAMGNALDHVKPYAEFVTSANVDHGIVNGLKHFDLL</sequence>
<dbReference type="PATRIC" id="fig|1423733.4.peg.2707"/>
<dbReference type="NCBIfam" id="TIGR00099">
    <property type="entry name" value="Cof-subfamily"/>
    <property type="match status" value="1"/>
</dbReference>
<dbReference type="RefSeq" id="WP_056996960.1">
    <property type="nucleotide sequence ID" value="NZ_AYYR01000056.1"/>
</dbReference>
<dbReference type="Gene3D" id="3.30.1240.10">
    <property type="match status" value="1"/>
</dbReference>
<keyword evidence="1" id="KW-0378">Hydrolase</keyword>
<name>A0A0R2B6W5_SECCO</name>
<dbReference type="AlphaFoldDB" id="A0A0R2B6W5"/>
<proteinExistence type="predicted"/>
<dbReference type="NCBIfam" id="TIGR01484">
    <property type="entry name" value="HAD-SF-IIB"/>
    <property type="match status" value="1"/>
</dbReference>